<evidence type="ECO:0000256" key="1">
    <source>
        <dbReference type="SAM" id="Phobius"/>
    </source>
</evidence>
<accession>A0A7X0NGZ6</accession>
<sequence>MINIIGFNFVWFGLVFWGNTFIPFALLILFLHLACISKIKNEGVIIISITLIGVFTDLMLAYVGVFIFEESNQIPLWLIVLWSCFAATICHGLSFLKESKLYQALAGGFIAPLSYLAGYHLQVVDFSYSLIATYVTLSIIWAGLFILFFYFSAYFIKIGDSND</sequence>
<proteinExistence type="predicted"/>
<dbReference type="RefSeq" id="WP_184424059.1">
    <property type="nucleotide sequence ID" value="NZ_AP027362.1"/>
</dbReference>
<dbReference type="EMBL" id="JACHHU010000012">
    <property type="protein sequence ID" value="MBB6543262.1"/>
    <property type="molecule type" value="Genomic_DNA"/>
</dbReference>
<dbReference type="Proteomes" id="UP000537141">
    <property type="component" value="Unassembled WGS sequence"/>
</dbReference>
<dbReference type="InterPro" id="IPR021306">
    <property type="entry name" value="DUF2878"/>
</dbReference>
<reference evidence="2 3" key="1">
    <citation type="submission" date="2020-08" db="EMBL/GenBank/DDBJ databases">
        <title>Genomic Encyclopedia of Type Strains, Phase IV (KMG-IV): sequencing the most valuable type-strain genomes for metagenomic binning, comparative biology and taxonomic classification.</title>
        <authorList>
            <person name="Goeker M."/>
        </authorList>
    </citation>
    <scope>NUCLEOTIDE SEQUENCE [LARGE SCALE GENOMIC DNA]</scope>
    <source>
        <strain evidence="2 3">DSM 26287</strain>
    </source>
</reference>
<feature type="transmembrane region" description="Helical" evidence="1">
    <location>
        <begin position="131"/>
        <end position="156"/>
    </location>
</feature>
<evidence type="ECO:0000313" key="2">
    <source>
        <dbReference type="EMBL" id="MBB6543262.1"/>
    </source>
</evidence>
<feature type="transmembrane region" description="Helical" evidence="1">
    <location>
        <begin position="74"/>
        <end position="94"/>
    </location>
</feature>
<dbReference type="AlphaFoldDB" id="A0A7X0NGZ6"/>
<gene>
    <name evidence="2" type="ORF">HNQ55_001770</name>
</gene>
<name>A0A7X0NGZ6_9GAMM</name>
<feature type="transmembrane region" description="Helical" evidence="1">
    <location>
        <begin position="43"/>
        <end position="68"/>
    </location>
</feature>
<organism evidence="2 3">
    <name type="scientific">Thalassotalea piscium</name>
    <dbReference type="NCBI Taxonomy" id="1230533"/>
    <lineage>
        <taxon>Bacteria</taxon>
        <taxon>Pseudomonadati</taxon>
        <taxon>Pseudomonadota</taxon>
        <taxon>Gammaproteobacteria</taxon>
        <taxon>Alteromonadales</taxon>
        <taxon>Colwelliaceae</taxon>
        <taxon>Thalassotalea</taxon>
    </lineage>
</organism>
<evidence type="ECO:0000313" key="3">
    <source>
        <dbReference type="Proteomes" id="UP000537141"/>
    </source>
</evidence>
<keyword evidence="1" id="KW-0472">Membrane</keyword>
<keyword evidence="1" id="KW-0812">Transmembrane</keyword>
<dbReference type="Pfam" id="PF11086">
    <property type="entry name" value="DUF2878"/>
    <property type="match status" value="1"/>
</dbReference>
<keyword evidence="3" id="KW-1185">Reference proteome</keyword>
<feature type="transmembrane region" description="Helical" evidence="1">
    <location>
        <begin position="6"/>
        <end position="31"/>
    </location>
</feature>
<keyword evidence="1" id="KW-1133">Transmembrane helix</keyword>
<feature type="transmembrane region" description="Helical" evidence="1">
    <location>
        <begin position="101"/>
        <end position="119"/>
    </location>
</feature>
<protein>
    <submittedName>
        <fullName evidence="2">ABC-type iron transport system FetAB permease component</fullName>
    </submittedName>
</protein>
<comment type="caution">
    <text evidence="2">The sequence shown here is derived from an EMBL/GenBank/DDBJ whole genome shotgun (WGS) entry which is preliminary data.</text>
</comment>